<evidence type="ECO:0000256" key="2">
    <source>
        <dbReference type="SAM" id="MobiDB-lite"/>
    </source>
</evidence>
<proteinExistence type="predicted"/>
<evidence type="ECO:0000313" key="4">
    <source>
        <dbReference type="Proteomes" id="UP001259572"/>
    </source>
</evidence>
<evidence type="ECO:0008006" key="5">
    <source>
        <dbReference type="Google" id="ProtNLM"/>
    </source>
</evidence>
<reference evidence="3 4" key="1">
    <citation type="submission" date="2023-05" db="EMBL/GenBank/DDBJ databases">
        <authorList>
            <person name="Guo Y."/>
        </authorList>
    </citation>
    <scope>NUCLEOTIDE SEQUENCE [LARGE SCALE GENOMIC DNA]</scope>
    <source>
        <strain evidence="3 4">GR2756</strain>
    </source>
</reference>
<keyword evidence="4" id="KW-1185">Reference proteome</keyword>
<feature type="coiled-coil region" evidence="1">
    <location>
        <begin position="21"/>
        <end position="55"/>
    </location>
</feature>
<feature type="region of interest" description="Disordered" evidence="2">
    <location>
        <begin position="65"/>
        <end position="87"/>
    </location>
</feature>
<dbReference type="Proteomes" id="UP001259572">
    <property type="component" value="Unassembled WGS sequence"/>
</dbReference>
<dbReference type="RefSeq" id="WP_315728616.1">
    <property type="nucleotide sequence ID" value="NZ_JAVUPU010000015.1"/>
</dbReference>
<evidence type="ECO:0000256" key="1">
    <source>
        <dbReference type="SAM" id="Coils"/>
    </source>
</evidence>
<dbReference type="EMBL" id="JAVUPU010000015">
    <property type="protein sequence ID" value="MDT9600980.1"/>
    <property type="molecule type" value="Genomic_DNA"/>
</dbReference>
<evidence type="ECO:0000313" key="3">
    <source>
        <dbReference type="EMBL" id="MDT9600980.1"/>
    </source>
</evidence>
<accession>A0ABU3QC50</accession>
<feature type="compositionally biased region" description="Polar residues" evidence="2">
    <location>
        <begin position="70"/>
        <end position="87"/>
    </location>
</feature>
<name>A0ABU3QC50_9SPHN</name>
<comment type="caution">
    <text evidence="3">The sequence shown here is derived from an EMBL/GenBank/DDBJ whole genome shotgun (WGS) entry which is preliminary data.</text>
</comment>
<keyword evidence="1" id="KW-0175">Coiled coil</keyword>
<protein>
    <recommendedName>
        <fullName evidence="5">Lipoprotein</fullName>
    </recommendedName>
</protein>
<gene>
    <name evidence="3" type="ORF">RQX22_18655</name>
</gene>
<sequence length="87" mass="9217">MKLVYSLSAAMAAFALTACQEDRIENIQTEAENQSQRLEARANEIIAEAENSSDATATTLENEAAALLNQTGPAAATNQSQTTNSAR</sequence>
<dbReference type="PROSITE" id="PS51257">
    <property type="entry name" value="PROKAR_LIPOPROTEIN"/>
    <property type="match status" value="1"/>
</dbReference>
<organism evidence="3 4">
    <name type="scientific">Sphingosinicella rhizophila</name>
    <dbReference type="NCBI Taxonomy" id="3050082"/>
    <lineage>
        <taxon>Bacteria</taxon>
        <taxon>Pseudomonadati</taxon>
        <taxon>Pseudomonadota</taxon>
        <taxon>Alphaproteobacteria</taxon>
        <taxon>Sphingomonadales</taxon>
        <taxon>Sphingosinicellaceae</taxon>
        <taxon>Sphingosinicella</taxon>
    </lineage>
</organism>